<name>A0A392UXW3_9FABA</name>
<evidence type="ECO:0000313" key="1">
    <source>
        <dbReference type="EMBL" id="MCI80697.1"/>
    </source>
</evidence>
<reference evidence="1 2" key="1">
    <citation type="journal article" date="2018" name="Front. Plant Sci.">
        <title>Red Clover (Trifolium pratense) and Zigzag Clover (T. medium) - A Picture of Genomic Similarities and Differences.</title>
        <authorList>
            <person name="Dluhosova J."/>
            <person name="Istvanek J."/>
            <person name="Nedelnik J."/>
            <person name="Repkova J."/>
        </authorList>
    </citation>
    <scope>NUCLEOTIDE SEQUENCE [LARGE SCALE GENOMIC DNA]</scope>
    <source>
        <strain evidence="2">cv. 10/8</strain>
        <tissue evidence="1">Leaf</tissue>
    </source>
</reference>
<proteinExistence type="predicted"/>
<organism evidence="1 2">
    <name type="scientific">Trifolium medium</name>
    <dbReference type="NCBI Taxonomy" id="97028"/>
    <lineage>
        <taxon>Eukaryota</taxon>
        <taxon>Viridiplantae</taxon>
        <taxon>Streptophyta</taxon>
        <taxon>Embryophyta</taxon>
        <taxon>Tracheophyta</taxon>
        <taxon>Spermatophyta</taxon>
        <taxon>Magnoliopsida</taxon>
        <taxon>eudicotyledons</taxon>
        <taxon>Gunneridae</taxon>
        <taxon>Pentapetalae</taxon>
        <taxon>rosids</taxon>
        <taxon>fabids</taxon>
        <taxon>Fabales</taxon>
        <taxon>Fabaceae</taxon>
        <taxon>Papilionoideae</taxon>
        <taxon>50 kb inversion clade</taxon>
        <taxon>NPAAA clade</taxon>
        <taxon>Hologalegina</taxon>
        <taxon>IRL clade</taxon>
        <taxon>Trifolieae</taxon>
        <taxon>Trifolium</taxon>
    </lineage>
</organism>
<feature type="non-terminal residue" evidence="1">
    <location>
        <position position="1"/>
    </location>
</feature>
<keyword evidence="2" id="KW-1185">Reference proteome</keyword>
<sequence length="27" mass="2939">VLFPTIPELMVITTYTKSTRGVVVSVS</sequence>
<dbReference type="EMBL" id="LXQA011001258">
    <property type="protein sequence ID" value="MCI80697.1"/>
    <property type="molecule type" value="Genomic_DNA"/>
</dbReference>
<accession>A0A392UXW3</accession>
<comment type="caution">
    <text evidence="1">The sequence shown here is derived from an EMBL/GenBank/DDBJ whole genome shotgun (WGS) entry which is preliminary data.</text>
</comment>
<protein>
    <submittedName>
        <fullName evidence="1">Uncharacterized protein</fullName>
    </submittedName>
</protein>
<dbReference type="Proteomes" id="UP000265520">
    <property type="component" value="Unassembled WGS sequence"/>
</dbReference>
<evidence type="ECO:0000313" key="2">
    <source>
        <dbReference type="Proteomes" id="UP000265520"/>
    </source>
</evidence>
<dbReference type="AlphaFoldDB" id="A0A392UXW3"/>